<dbReference type="PANTHER" id="PTHR42693:SF33">
    <property type="entry name" value="ARYLSULFATASE"/>
    <property type="match status" value="1"/>
</dbReference>
<dbReference type="InterPro" id="IPR000917">
    <property type="entry name" value="Sulfatase_N"/>
</dbReference>
<name>A0A225AQK5_TALAT</name>
<feature type="domain" description="Sulfatase N-terminal" evidence="2">
    <location>
        <begin position="47"/>
        <end position="246"/>
    </location>
</feature>
<dbReference type="PANTHER" id="PTHR42693">
    <property type="entry name" value="ARYLSULFATASE FAMILY MEMBER"/>
    <property type="match status" value="1"/>
</dbReference>
<comment type="similarity">
    <text evidence="1">Belongs to the sulfatase family.</text>
</comment>
<reference evidence="3 4" key="1">
    <citation type="submission" date="2015-06" db="EMBL/GenBank/DDBJ databases">
        <title>Talaromyces atroroseus IBT 11181 draft genome.</title>
        <authorList>
            <person name="Rasmussen K.B."/>
            <person name="Rasmussen S."/>
            <person name="Petersen B."/>
            <person name="Sicheritz-Ponten T."/>
            <person name="Mortensen U.H."/>
            <person name="Thrane U."/>
        </authorList>
    </citation>
    <scope>NUCLEOTIDE SEQUENCE [LARGE SCALE GENOMIC DNA]</scope>
    <source>
        <strain evidence="3 4">IBT 11181</strain>
    </source>
</reference>
<organism evidence="3 4">
    <name type="scientific">Talaromyces atroroseus</name>
    <dbReference type="NCBI Taxonomy" id="1441469"/>
    <lineage>
        <taxon>Eukaryota</taxon>
        <taxon>Fungi</taxon>
        <taxon>Dikarya</taxon>
        <taxon>Ascomycota</taxon>
        <taxon>Pezizomycotina</taxon>
        <taxon>Eurotiomycetes</taxon>
        <taxon>Eurotiomycetidae</taxon>
        <taxon>Eurotiales</taxon>
        <taxon>Trichocomaceae</taxon>
        <taxon>Talaromyces</taxon>
        <taxon>Talaromyces sect. Trachyspermi</taxon>
    </lineage>
</organism>
<evidence type="ECO:0000259" key="2">
    <source>
        <dbReference type="Pfam" id="PF00884"/>
    </source>
</evidence>
<dbReference type="EMBL" id="LFMY01000010">
    <property type="protein sequence ID" value="OKL57889.1"/>
    <property type="molecule type" value="Genomic_DNA"/>
</dbReference>
<protein>
    <submittedName>
        <fullName evidence="3">Arylsulfatase</fullName>
    </submittedName>
</protein>
<dbReference type="InterPro" id="IPR050738">
    <property type="entry name" value="Sulfatase"/>
</dbReference>
<dbReference type="InterPro" id="IPR017850">
    <property type="entry name" value="Alkaline_phosphatase_core_sf"/>
</dbReference>
<sequence length="369" mass="41934">MSTKRPNFLIVVADDLGFSDISPFGGEIATPTLERLAKEGAHRKTIEKYKGVYDEGPEALRLKRLRRLIDLGLVPKDIEPAPVVGPLHLDPEWTQKTLEEKMLSARKMKVFAAMLDELDQNLGRVISYLEQTNELDNTFILFMSDNGAEGVLLEAIPTMGNREILSAIIDHFYDNTLENIGNRNSWTWYGPRWASASMAPSRGFKTWITEGPCIVRYPPLQLPQCAHTNTFTTVMDILPTILELASIKAPQGQFRGREVVPIRGSSWVGHLQSGDLTGTTVHDEQEHVTGWELFGLRAIRQGDWKALWMSPPRGKDRWELYNVASDPAEIHDEADNHPEILERLVKHWETYYTETGIFEYGHDFAYVMQ</sequence>
<dbReference type="Pfam" id="PF00884">
    <property type="entry name" value="Sulfatase"/>
    <property type="match status" value="1"/>
</dbReference>
<dbReference type="AlphaFoldDB" id="A0A225AQK5"/>
<evidence type="ECO:0000256" key="1">
    <source>
        <dbReference type="ARBA" id="ARBA00008779"/>
    </source>
</evidence>
<keyword evidence="4" id="KW-1185">Reference proteome</keyword>
<comment type="caution">
    <text evidence="3">The sequence shown here is derived from an EMBL/GenBank/DDBJ whole genome shotgun (WGS) entry which is preliminary data.</text>
</comment>
<dbReference type="OrthoDB" id="103349at2759"/>
<dbReference type="Proteomes" id="UP000214365">
    <property type="component" value="Unassembled WGS sequence"/>
</dbReference>
<dbReference type="SUPFAM" id="SSF53649">
    <property type="entry name" value="Alkaline phosphatase-like"/>
    <property type="match status" value="2"/>
</dbReference>
<dbReference type="GeneID" id="31006467"/>
<dbReference type="GO" id="GO:0004065">
    <property type="term" value="F:arylsulfatase activity"/>
    <property type="evidence" value="ECO:0007669"/>
    <property type="project" value="TreeGrafter"/>
</dbReference>
<evidence type="ECO:0000313" key="3">
    <source>
        <dbReference type="EMBL" id="OKL57889.1"/>
    </source>
</evidence>
<dbReference type="Gene3D" id="3.40.720.10">
    <property type="entry name" value="Alkaline Phosphatase, subunit A"/>
    <property type="match status" value="2"/>
</dbReference>
<evidence type="ECO:0000313" key="4">
    <source>
        <dbReference type="Proteomes" id="UP000214365"/>
    </source>
</evidence>
<dbReference type="STRING" id="1441469.A0A225AQK5"/>
<dbReference type="RefSeq" id="XP_020118010.1">
    <property type="nucleotide sequence ID" value="XM_020269019.1"/>
</dbReference>
<gene>
    <name evidence="3" type="ORF">UA08_06712</name>
</gene>
<accession>A0A225AQK5</accession>
<dbReference type="Gene3D" id="3.30.1120.10">
    <property type="match status" value="1"/>
</dbReference>
<proteinExistence type="inferred from homology"/>